<reference evidence="2" key="1">
    <citation type="submission" date="2021-01" db="UniProtKB">
        <authorList>
            <consortium name="EnsemblMetazoa"/>
        </authorList>
    </citation>
    <scope>IDENTIFICATION</scope>
</reference>
<protein>
    <submittedName>
        <fullName evidence="2">Uncharacterized protein</fullName>
    </submittedName>
</protein>
<sequence length="293" mass="33647">MTRRDDHFCWHSSNSYYCEEQRKLRETYWKIVRNYDRNPESLSSSHDGQLSNDASSTDRRRRGIVEQNRDSPVSPCLKTLGKKSGVKKRVNFYKEKAETTSQSSSSYYRLPRNTNHSSPRHSSTANSEYDSYNSISTDLYDLHCSGPGHPRAHGSPSRKSSKTDDSGNEERRLLERLSGLSLHSPSRSSLTCCSSRKKPEPSQPRLYRPKDCLKRAAVRRMLVYPPEGQTGPPLTLRRSCSNIDCRVTGDPDNGYRYKVYYLQKFESDSWFPADDKTGSPFHRLEEDCSTDYG</sequence>
<feature type="compositionally biased region" description="Low complexity" evidence="1">
    <location>
        <begin position="176"/>
        <end position="194"/>
    </location>
</feature>
<feature type="compositionally biased region" description="Polar residues" evidence="1">
    <location>
        <begin position="99"/>
        <end position="137"/>
    </location>
</feature>
<dbReference type="AlphaFoldDB" id="A0A7M7H6V4"/>
<dbReference type="KEGG" id="nvi:103315503"/>
<gene>
    <name evidence="2" type="primary">103315503</name>
</gene>
<feature type="region of interest" description="Disordered" evidence="1">
    <location>
        <begin position="96"/>
        <end position="207"/>
    </location>
</feature>
<feature type="compositionally biased region" description="Polar residues" evidence="1">
    <location>
        <begin position="40"/>
        <end position="55"/>
    </location>
</feature>
<organism evidence="2 3">
    <name type="scientific">Nasonia vitripennis</name>
    <name type="common">Parasitic wasp</name>
    <dbReference type="NCBI Taxonomy" id="7425"/>
    <lineage>
        <taxon>Eukaryota</taxon>
        <taxon>Metazoa</taxon>
        <taxon>Ecdysozoa</taxon>
        <taxon>Arthropoda</taxon>
        <taxon>Hexapoda</taxon>
        <taxon>Insecta</taxon>
        <taxon>Pterygota</taxon>
        <taxon>Neoptera</taxon>
        <taxon>Endopterygota</taxon>
        <taxon>Hymenoptera</taxon>
        <taxon>Apocrita</taxon>
        <taxon>Proctotrupomorpha</taxon>
        <taxon>Chalcidoidea</taxon>
        <taxon>Pteromalidae</taxon>
        <taxon>Pteromalinae</taxon>
        <taxon>Nasonia</taxon>
    </lineage>
</organism>
<proteinExistence type="predicted"/>
<name>A0A7M7H6V4_NASVI</name>
<dbReference type="EnsemblMetazoa" id="XM_008204768">
    <property type="protein sequence ID" value="XP_008202990"/>
    <property type="gene ID" value="LOC103315503"/>
</dbReference>
<dbReference type="OrthoDB" id="7701313at2759"/>
<evidence type="ECO:0000256" key="1">
    <source>
        <dbReference type="SAM" id="MobiDB-lite"/>
    </source>
</evidence>
<keyword evidence="3" id="KW-1185">Reference proteome</keyword>
<dbReference type="InParanoid" id="A0A7M7H6V4"/>
<evidence type="ECO:0000313" key="3">
    <source>
        <dbReference type="Proteomes" id="UP000002358"/>
    </source>
</evidence>
<accession>A0A7M7H6V4</accession>
<feature type="compositionally biased region" description="Basic and acidic residues" evidence="1">
    <location>
        <begin position="161"/>
        <end position="175"/>
    </location>
</feature>
<feature type="region of interest" description="Disordered" evidence="1">
    <location>
        <begin position="38"/>
        <end position="80"/>
    </location>
</feature>
<evidence type="ECO:0000313" key="2">
    <source>
        <dbReference type="EnsemblMetazoa" id="XP_008202990"/>
    </source>
</evidence>
<dbReference type="Proteomes" id="UP000002358">
    <property type="component" value="Chromosome 1"/>
</dbReference>